<evidence type="ECO:0000256" key="6">
    <source>
        <dbReference type="HAMAP-Rule" id="MF_03058"/>
    </source>
</evidence>
<comment type="similarity">
    <text evidence="6">Belongs to the VMA21 family.</text>
</comment>
<dbReference type="GO" id="GO:0005789">
    <property type="term" value="C:endoplasmic reticulum membrane"/>
    <property type="evidence" value="ECO:0007669"/>
    <property type="project" value="UniProtKB-SubCell"/>
</dbReference>
<keyword evidence="4 6" id="KW-0472">Membrane</keyword>
<keyword evidence="1 6" id="KW-0812">Transmembrane</keyword>
<dbReference type="Proteomes" id="UP001293593">
    <property type="component" value="Unassembled WGS sequence"/>
</dbReference>
<comment type="function">
    <text evidence="6">Required for the assembly of the V0 complex of the vacuolar ATPase (V-ATPase) in the endoplasmic reticulum.</text>
</comment>
<organism evidence="8 9">
    <name type="scientific">Acacia crassicarpa</name>
    <name type="common">northern wattle</name>
    <dbReference type="NCBI Taxonomy" id="499986"/>
    <lineage>
        <taxon>Eukaryota</taxon>
        <taxon>Viridiplantae</taxon>
        <taxon>Streptophyta</taxon>
        <taxon>Embryophyta</taxon>
        <taxon>Tracheophyta</taxon>
        <taxon>Spermatophyta</taxon>
        <taxon>Magnoliopsida</taxon>
        <taxon>eudicotyledons</taxon>
        <taxon>Gunneridae</taxon>
        <taxon>Pentapetalae</taxon>
        <taxon>rosids</taxon>
        <taxon>fabids</taxon>
        <taxon>Fabales</taxon>
        <taxon>Fabaceae</taxon>
        <taxon>Caesalpinioideae</taxon>
        <taxon>mimosoid clade</taxon>
        <taxon>Acacieae</taxon>
        <taxon>Acacia</taxon>
    </lineage>
</organism>
<feature type="transmembrane region" description="Helical" evidence="6">
    <location>
        <begin position="7"/>
        <end position="24"/>
    </location>
</feature>
<keyword evidence="3 6" id="KW-1133">Transmembrane helix</keyword>
<reference evidence="8" key="1">
    <citation type="submission" date="2023-10" db="EMBL/GenBank/DDBJ databases">
        <title>Chromosome-level genome of the transformable northern wattle, Acacia crassicarpa.</title>
        <authorList>
            <person name="Massaro I."/>
            <person name="Sinha N.R."/>
            <person name="Poethig S."/>
            <person name="Leichty A.R."/>
        </authorList>
    </citation>
    <scope>NUCLEOTIDE SEQUENCE</scope>
    <source>
        <strain evidence="8">Acra3RX</strain>
        <tissue evidence="8">Leaf</tissue>
    </source>
</reference>
<evidence type="ECO:0000256" key="1">
    <source>
        <dbReference type="ARBA" id="ARBA00022692"/>
    </source>
</evidence>
<evidence type="ECO:0000256" key="2">
    <source>
        <dbReference type="ARBA" id="ARBA00022824"/>
    </source>
</evidence>
<evidence type="ECO:0000256" key="4">
    <source>
        <dbReference type="ARBA" id="ARBA00023136"/>
    </source>
</evidence>
<comment type="caution">
    <text evidence="8">The sequence shown here is derived from an EMBL/GenBank/DDBJ whole genome shotgun (WGS) entry which is preliminary data.</text>
</comment>
<dbReference type="GO" id="GO:0012507">
    <property type="term" value="C:ER to Golgi transport vesicle membrane"/>
    <property type="evidence" value="ECO:0007669"/>
    <property type="project" value="UniProtKB-SubCell"/>
</dbReference>
<dbReference type="PANTHER" id="PTHR31792">
    <property type="entry name" value="VACUOLAR ATPASE ASSEMBLY INTEGRAL MEMBRANE PROTEIN VMA21"/>
    <property type="match status" value="1"/>
</dbReference>
<keyword evidence="9" id="KW-1185">Reference proteome</keyword>
<evidence type="ECO:0000313" key="8">
    <source>
        <dbReference type="EMBL" id="KAK4261804.1"/>
    </source>
</evidence>
<dbReference type="GO" id="GO:0070072">
    <property type="term" value="P:vacuolar proton-transporting V-type ATPase complex assembly"/>
    <property type="evidence" value="ECO:0007669"/>
    <property type="project" value="UniProtKB-UniRule"/>
</dbReference>
<gene>
    <name evidence="8" type="ORF">QN277_004755</name>
</gene>
<protein>
    <recommendedName>
        <fullName evidence="6">Vacuolar ATPase assembly integral membrane protein VMA21 homolog</fullName>
    </recommendedName>
</protein>
<evidence type="ECO:0000256" key="5">
    <source>
        <dbReference type="ARBA" id="ARBA00023329"/>
    </source>
</evidence>
<evidence type="ECO:0000313" key="9">
    <source>
        <dbReference type="Proteomes" id="UP001293593"/>
    </source>
</evidence>
<comment type="subcellular location">
    <subcellularLocation>
        <location evidence="6">Endoplasmic reticulum membrane</location>
        <topology evidence="6">Multi-pass membrane protein</topology>
    </subcellularLocation>
    <subcellularLocation>
        <location evidence="6">Endoplasmic reticulum-Golgi intermediate compartment membrane</location>
        <topology evidence="6">Multi-pass membrane protein</topology>
    </subcellularLocation>
    <subcellularLocation>
        <location evidence="6">Cytoplasmic vesicle</location>
        <location evidence="6">COPII-coated vesicle membrane</location>
        <topology evidence="6">Multi-pass membrane protein</topology>
    </subcellularLocation>
</comment>
<keyword evidence="2 6" id="KW-0256">Endoplasmic reticulum</keyword>
<dbReference type="InterPro" id="IPR019013">
    <property type="entry name" value="Vma21"/>
</dbReference>
<feature type="transmembrane region" description="Helical" evidence="6">
    <location>
        <begin position="44"/>
        <end position="63"/>
    </location>
</feature>
<evidence type="ECO:0000256" key="3">
    <source>
        <dbReference type="ARBA" id="ARBA00022989"/>
    </source>
</evidence>
<feature type="compositionally biased region" description="Polar residues" evidence="7">
    <location>
        <begin position="85"/>
        <end position="98"/>
    </location>
</feature>
<feature type="region of interest" description="Disordered" evidence="7">
    <location>
        <begin position="84"/>
        <end position="105"/>
    </location>
</feature>
<sequence length="105" mass="11495">MTGVIQKFFIASLLMWAAPLAVLYGFNHNLLPGSTNLSPYSTTLVSGFLAVISVNVVIVFYIIMAMREPADKHVPDPKFLAQAKASMNQSTGESQQPNKPLKKQD</sequence>
<name>A0AAE1ME36_9FABA</name>
<proteinExistence type="inferred from homology"/>
<evidence type="ECO:0000256" key="7">
    <source>
        <dbReference type="SAM" id="MobiDB-lite"/>
    </source>
</evidence>
<dbReference type="HAMAP" id="MF_03058">
    <property type="entry name" value="VMA21"/>
    <property type="match status" value="1"/>
</dbReference>
<accession>A0AAE1ME36</accession>
<dbReference type="PANTHER" id="PTHR31792:SF3">
    <property type="entry name" value="VACUOLAR ATPASE ASSEMBLY INTEGRAL MEMBRANE PROTEIN VMA21"/>
    <property type="match status" value="1"/>
</dbReference>
<dbReference type="AlphaFoldDB" id="A0AAE1ME36"/>
<dbReference type="EMBL" id="JAWXYG010000010">
    <property type="protein sequence ID" value="KAK4261804.1"/>
    <property type="molecule type" value="Genomic_DNA"/>
</dbReference>
<dbReference type="GO" id="GO:0033116">
    <property type="term" value="C:endoplasmic reticulum-Golgi intermediate compartment membrane"/>
    <property type="evidence" value="ECO:0007669"/>
    <property type="project" value="UniProtKB-SubCell"/>
</dbReference>
<keyword evidence="5 6" id="KW-0968">Cytoplasmic vesicle</keyword>
<dbReference type="Pfam" id="PF09446">
    <property type="entry name" value="VMA21"/>
    <property type="match status" value="1"/>
</dbReference>